<feature type="domain" description="Caspase family p20" evidence="9">
    <location>
        <begin position="142"/>
        <end position="286"/>
    </location>
</feature>
<reference evidence="11" key="1">
    <citation type="submission" date="2025-08" db="UniProtKB">
        <authorList>
            <consortium name="RefSeq"/>
        </authorList>
    </citation>
    <scope>IDENTIFICATION</scope>
    <source>
        <tissue evidence="11">Whole body</tissue>
    </source>
</reference>
<evidence type="ECO:0000259" key="8">
    <source>
        <dbReference type="PROSITE" id="PS50207"/>
    </source>
</evidence>
<evidence type="ECO:0000313" key="11">
    <source>
        <dbReference type="RefSeq" id="XP_015189287.1"/>
    </source>
</evidence>
<dbReference type="Pfam" id="PF00656">
    <property type="entry name" value="Peptidase_C14"/>
    <property type="match status" value="1"/>
</dbReference>
<evidence type="ECO:0000256" key="7">
    <source>
        <dbReference type="RuleBase" id="RU003971"/>
    </source>
</evidence>
<dbReference type="Proteomes" id="UP000694924">
    <property type="component" value="Unplaced"/>
</dbReference>
<evidence type="ECO:0000256" key="3">
    <source>
        <dbReference type="ARBA" id="ARBA00022703"/>
    </source>
</evidence>
<keyword evidence="2" id="KW-0645">Protease</keyword>
<dbReference type="InterPro" id="IPR002398">
    <property type="entry name" value="Pept_C14"/>
</dbReference>
<dbReference type="InterPro" id="IPR002138">
    <property type="entry name" value="Pept_C14_p10"/>
</dbReference>
<evidence type="ECO:0000313" key="10">
    <source>
        <dbReference type="Proteomes" id="UP000694924"/>
    </source>
</evidence>
<evidence type="ECO:0000256" key="5">
    <source>
        <dbReference type="ARBA" id="ARBA00022807"/>
    </source>
</evidence>
<dbReference type="RefSeq" id="XP_015189287.1">
    <property type="nucleotide sequence ID" value="XM_015333801.1"/>
</dbReference>
<proteinExistence type="inferred from homology"/>
<dbReference type="SMART" id="SM00115">
    <property type="entry name" value="CASc"/>
    <property type="match status" value="1"/>
</dbReference>
<gene>
    <name evidence="11" type="primary">LOC107073241</name>
</gene>
<name>A0ABM1J9Z9_POLDO</name>
<dbReference type="CDD" id="cd01671">
    <property type="entry name" value="CARD"/>
    <property type="match status" value="1"/>
</dbReference>
<dbReference type="PRINTS" id="PR00376">
    <property type="entry name" value="IL1BCENZYME"/>
</dbReference>
<keyword evidence="3" id="KW-0053">Apoptosis</keyword>
<keyword evidence="5" id="KW-0788">Thiol protease</keyword>
<evidence type="ECO:0000256" key="2">
    <source>
        <dbReference type="ARBA" id="ARBA00022670"/>
    </source>
</evidence>
<evidence type="ECO:0000256" key="4">
    <source>
        <dbReference type="ARBA" id="ARBA00022801"/>
    </source>
</evidence>
<dbReference type="PROSITE" id="PS50207">
    <property type="entry name" value="CASPASE_P10"/>
    <property type="match status" value="1"/>
</dbReference>
<dbReference type="Gene3D" id="3.40.50.1460">
    <property type="match status" value="1"/>
</dbReference>
<dbReference type="Gene3D" id="1.10.533.10">
    <property type="entry name" value="Death Domain, Fas"/>
    <property type="match status" value="1"/>
</dbReference>
<protein>
    <submittedName>
        <fullName evidence="11">Caspase-2-like</fullName>
    </submittedName>
</protein>
<organism evidence="10 11">
    <name type="scientific">Polistes dominula</name>
    <name type="common">European paper wasp</name>
    <name type="synonym">Vespa dominula</name>
    <dbReference type="NCBI Taxonomy" id="743375"/>
    <lineage>
        <taxon>Eukaryota</taxon>
        <taxon>Metazoa</taxon>
        <taxon>Ecdysozoa</taxon>
        <taxon>Arthropoda</taxon>
        <taxon>Hexapoda</taxon>
        <taxon>Insecta</taxon>
        <taxon>Pterygota</taxon>
        <taxon>Neoptera</taxon>
        <taxon>Endopterygota</taxon>
        <taxon>Hymenoptera</taxon>
        <taxon>Apocrita</taxon>
        <taxon>Aculeata</taxon>
        <taxon>Vespoidea</taxon>
        <taxon>Vespidae</taxon>
        <taxon>Polistinae</taxon>
        <taxon>Polistini</taxon>
        <taxon>Polistes</taxon>
    </lineage>
</organism>
<dbReference type="InterPro" id="IPR015917">
    <property type="entry name" value="Pept_C14A"/>
</dbReference>
<keyword evidence="10" id="KW-1185">Reference proteome</keyword>
<dbReference type="PROSITE" id="PS50208">
    <property type="entry name" value="CASPASE_P20"/>
    <property type="match status" value="1"/>
</dbReference>
<dbReference type="SUPFAM" id="SSF52129">
    <property type="entry name" value="Caspase-like"/>
    <property type="match status" value="1"/>
</dbReference>
<dbReference type="PANTHER" id="PTHR47901:SF8">
    <property type="entry name" value="CASPASE-3"/>
    <property type="match status" value="1"/>
</dbReference>
<sequence length="415" mass="48179">MNVKDRQKIDFYCDIAVRTINIMNLWPKLIENKIFNIDDVNISTWKKNFDKEETVKNIWLTIKTRGPSAFQNLLLSLRQSNHEELADQLDEHTKNSFEFNNDNYFSEILSTEKHLWINVKKSDKFANSPYDLIKCYQMTSNPRGLVLIITNIDYKSDLEKPRTSAIHDQINLFHLFHQMGFSIEKHCDLTGQEIKDCVKSFSKREELQYVDSCFIIVSSHGSGPGRKGEEYCTEIKGVDDDYMDHMSHEHTKVFCSDIIECFTSTACPYLAGKPKVFIFQLCRGTKTQTTTIRKTMPKRVTDSSQYYVPKNNSDSSSKNEGTRNYSDMLIAYATLPGHVAFRNAVTGSWFILIFCEVFMNHACEHHICDLFKIVDSRLRKVTSTENYCQTVSVECKGFYKHCYINPGIFEEKEEK</sequence>
<comment type="similarity">
    <text evidence="1 7">Belongs to the peptidase C14A family.</text>
</comment>
<evidence type="ECO:0000256" key="1">
    <source>
        <dbReference type="ARBA" id="ARBA00010134"/>
    </source>
</evidence>
<evidence type="ECO:0000256" key="6">
    <source>
        <dbReference type="ARBA" id="ARBA00023145"/>
    </source>
</evidence>
<dbReference type="InterPro" id="IPR011029">
    <property type="entry name" value="DEATH-like_dom_sf"/>
</dbReference>
<keyword evidence="4" id="KW-0378">Hydrolase</keyword>
<evidence type="ECO:0000259" key="9">
    <source>
        <dbReference type="PROSITE" id="PS50208"/>
    </source>
</evidence>
<dbReference type="InterPro" id="IPR029030">
    <property type="entry name" value="Caspase-like_dom_sf"/>
</dbReference>
<dbReference type="PIRSF" id="PIRSF038001">
    <property type="entry name" value="Caspase_ICE"/>
    <property type="match status" value="1"/>
</dbReference>
<keyword evidence="6" id="KW-0865">Zymogen</keyword>
<dbReference type="GeneID" id="107073241"/>
<dbReference type="PANTHER" id="PTHR47901">
    <property type="entry name" value="CASPASE RECRUITMENT DOMAIN-CONTAINING PROTEIN 18"/>
    <property type="match status" value="1"/>
</dbReference>
<dbReference type="InterPro" id="IPR011600">
    <property type="entry name" value="Pept_C14_caspase"/>
</dbReference>
<accession>A0ABM1J9Z9</accession>
<dbReference type="InterPro" id="IPR001309">
    <property type="entry name" value="Pept_C14_p20"/>
</dbReference>
<feature type="domain" description="Caspase family p10" evidence="8">
    <location>
        <begin position="326"/>
        <end position="406"/>
    </location>
</feature>